<gene>
    <name evidence="7" type="ORF">A7J57_05765</name>
</gene>
<feature type="transmembrane region" description="Helical" evidence="6">
    <location>
        <begin position="277"/>
        <end position="294"/>
    </location>
</feature>
<feature type="transmembrane region" description="Helical" evidence="6">
    <location>
        <begin position="300"/>
        <end position="322"/>
    </location>
</feature>
<dbReference type="AlphaFoldDB" id="A0A176X7M4"/>
<feature type="transmembrane region" description="Helical" evidence="6">
    <location>
        <begin position="230"/>
        <end position="256"/>
    </location>
</feature>
<organism evidence="7 8">
    <name type="scientific">Agrobacterium tumefaciens</name>
    <dbReference type="NCBI Taxonomy" id="358"/>
    <lineage>
        <taxon>Bacteria</taxon>
        <taxon>Pseudomonadati</taxon>
        <taxon>Pseudomonadota</taxon>
        <taxon>Alphaproteobacteria</taxon>
        <taxon>Hyphomicrobiales</taxon>
        <taxon>Rhizobiaceae</taxon>
        <taxon>Rhizobium/Agrobacterium group</taxon>
        <taxon>Agrobacterium</taxon>
        <taxon>Agrobacterium tumefaciens complex</taxon>
    </lineage>
</organism>
<evidence type="ECO:0000313" key="7">
    <source>
        <dbReference type="EMBL" id="OAE43757.1"/>
    </source>
</evidence>
<dbReference type="PANTHER" id="PTHR30250">
    <property type="entry name" value="PST FAMILY PREDICTED COLANIC ACID TRANSPORTER"/>
    <property type="match status" value="1"/>
</dbReference>
<feature type="transmembrane region" description="Helical" evidence="6">
    <location>
        <begin position="372"/>
        <end position="391"/>
    </location>
</feature>
<feature type="transmembrane region" description="Helical" evidence="6">
    <location>
        <begin position="403"/>
        <end position="423"/>
    </location>
</feature>
<keyword evidence="5 6" id="KW-0472">Membrane</keyword>
<reference evidence="7 8" key="1">
    <citation type="submission" date="2016-05" db="EMBL/GenBank/DDBJ databases">
        <authorList>
            <person name="Lavstsen T."/>
            <person name="Jespersen J.S."/>
        </authorList>
    </citation>
    <scope>NUCLEOTIDE SEQUENCE [LARGE SCALE GENOMIC DNA]</scope>
    <source>
        <strain evidence="7 8">KCJ1736</strain>
    </source>
</reference>
<evidence type="ECO:0000313" key="8">
    <source>
        <dbReference type="Proteomes" id="UP000077098"/>
    </source>
</evidence>
<dbReference type="PANTHER" id="PTHR30250:SF31">
    <property type="entry name" value="INNER MEMBRANE PROTEIN YGHQ"/>
    <property type="match status" value="1"/>
</dbReference>
<name>A0A176X7M4_AGRTU</name>
<feature type="transmembrane region" description="Helical" evidence="6">
    <location>
        <begin position="343"/>
        <end position="366"/>
    </location>
</feature>
<comment type="caution">
    <text evidence="7">The sequence shown here is derived from an EMBL/GenBank/DDBJ whole genome shotgun (WGS) entry which is preliminary data.</text>
</comment>
<proteinExistence type="predicted"/>
<feature type="transmembrane region" description="Helical" evidence="6">
    <location>
        <begin position="96"/>
        <end position="116"/>
    </location>
</feature>
<accession>A0A176X7M4</accession>
<keyword evidence="2" id="KW-1003">Cell membrane</keyword>
<evidence type="ECO:0000256" key="2">
    <source>
        <dbReference type="ARBA" id="ARBA00022475"/>
    </source>
</evidence>
<keyword evidence="4 6" id="KW-1133">Transmembrane helix</keyword>
<feature type="transmembrane region" description="Helical" evidence="6">
    <location>
        <begin position="64"/>
        <end position="90"/>
    </location>
</feature>
<feature type="transmembrane region" description="Helical" evidence="6">
    <location>
        <begin position="22"/>
        <end position="43"/>
    </location>
</feature>
<dbReference type="InterPro" id="IPR050833">
    <property type="entry name" value="Poly_Biosynth_Transport"/>
</dbReference>
<evidence type="ECO:0000256" key="3">
    <source>
        <dbReference type="ARBA" id="ARBA00022692"/>
    </source>
</evidence>
<comment type="subcellular location">
    <subcellularLocation>
        <location evidence="1">Cell membrane</location>
        <topology evidence="1">Multi-pass membrane protein</topology>
    </subcellularLocation>
</comment>
<protein>
    <submittedName>
        <fullName evidence="7">Uncharacterized protein</fullName>
    </submittedName>
</protein>
<evidence type="ECO:0000256" key="5">
    <source>
        <dbReference type="ARBA" id="ARBA00023136"/>
    </source>
</evidence>
<sequence length="468" mass="50710">MSPLVQMATILVWAHLLPPGDVGVLTLVVAIQEISFGFFYMWWTQYTLRRFTAIRSAGRGDAYLRTETAVSAFLIVAQLVILFPVMSLYFGDQIDAYTQISVVFMIISRSLTVFLSERYRAESKVLPYTAIQILVPAFAIVSGTVLCLVWEKSVFAMALAFTTAQFGGVVISLITGRLFRQPGWPDRRMLVEALKFGVPIMLASLLAIVANNGPRFIVDRYLGLEAAGMFAIAYGLGLRVASFASMMVTAGAYPLVVARMEKEGLEAAYLQLRQNTVLLLLVLIPAGIGLITINRSVVEILLPAHFAAIAFLVLPLSALTGIMRDVRNHTTNQVFLLQAKTAYATGLSAVDITLSLLFAVIGIMTWGADGAVAGPLVATCVTLALSVTITRVKFAFKFPVFDLIKITCAAALMSGVVSIFPVTSNPMHLGAQILLGGLTYGAVVVMAFWKDLSLRRRSMSSGNLTTAE</sequence>
<evidence type="ECO:0000256" key="6">
    <source>
        <dbReference type="SAM" id="Phobius"/>
    </source>
</evidence>
<feature type="transmembrane region" description="Helical" evidence="6">
    <location>
        <begin position="128"/>
        <end position="150"/>
    </location>
</feature>
<dbReference type="Proteomes" id="UP000077098">
    <property type="component" value="Unassembled WGS sequence"/>
</dbReference>
<evidence type="ECO:0000256" key="4">
    <source>
        <dbReference type="ARBA" id="ARBA00022989"/>
    </source>
</evidence>
<dbReference type="Pfam" id="PF13440">
    <property type="entry name" value="Polysacc_synt_3"/>
    <property type="match status" value="1"/>
</dbReference>
<keyword evidence="3 6" id="KW-0812">Transmembrane</keyword>
<dbReference type="EMBL" id="LXPS01000022">
    <property type="protein sequence ID" value="OAE43757.1"/>
    <property type="molecule type" value="Genomic_DNA"/>
</dbReference>
<feature type="transmembrane region" description="Helical" evidence="6">
    <location>
        <begin position="429"/>
        <end position="449"/>
    </location>
</feature>
<feature type="transmembrane region" description="Helical" evidence="6">
    <location>
        <begin position="156"/>
        <end position="179"/>
    </location>
</feature>
<feature type="transmembrane region" description="Helical" evidence="6">
    <location>
        <begin position="191"/>
        <end position="210"/>
    </location>
</feature>
<evidence type="ECO:0000256" key="1">
    <source>
        <dbReference type="ARBA" id="ARBA00004651"/>
    </source>
</evidence>
<dbReference type="GO" id="GO:0005886">
    <property type="term" value="C:plasma membrane"/>
    <property type="evidence" value="ECO:0007669"/>
    <property type="project" value="UniProtKB-SubCell"/>
</dbReference>